<accession>A0A090NCU1</accession>
<proteinExistence type="predicted"/>
<evidence type="ECO:0000313" key="2">
    <source>
        <dbReference type="EMBL" id="ESU77369.1"/>
    </source>
</evidence>
<reference evidence="2 3" key="1">
    <citation type="submission" date="2013-10" db="EMBL/GenBank/DDBJ databases">
        <title>Draft genomes and the virulence plasmids of Sd1617 vaccine constructs: WRSd3 and WRSd5.</title>
        <authorList>
            <person name="Aksomboon Vongsawan A."/>
            <person name="Venkatesan M.M."/>
            <person name="Vaisvil B."/>
            <person name="Emel G."/>
            <person name="Kepatral V."/>
            <person name="Sethabutr O."/>
            <person name="Serichantalergs O."/>
            <person name="Mason C."/>
        </authorList>
    </citation>
    <scope>NUCLEOTIDE SEQUENCE [LARGE SCALE GENOMIC DNA]</scope>
    <source>
        <strain evidence="2 3">WRSd3</strain>
    </source>
</reference>
<protein>
    <submittedName>
        <fullName evidence="2">Uncharacterized protein</fullName>
    </submittedName>
</protein>
<gene>
    <name evidence="2" type="ORF">WRSd3_03732</name>
</gene>
<evidence type="ECO:0000256" key="1">
    <source>
        <dbReference type="SAM" id="Phobius"/>
    </source>
</evidence>
<organism evidence="2 3">
    <name type="scientific">Shigella dysenteriae WRSd3</name>
    <dbReference type="NCBI Taxonomy" id="1401327"/>
    <lineage>
        <taxon>Bacteria</taxon>
        <taxon>Pseudomonadati</taxon>
        <taxon>Pseudomonadota</taxon>
        <taxon>Gammaproteobacteria</taxon>
        <taxon>Enterobacterales</taxon>
        <taxon>Enterobacteriaceae</taxon>
        <taxon>Shigella</taxon>
    </lineage>
</organism>
<dbReference type="AlphaFoldDB" id="A0A090NCU1"/>
<dbReference type="Proteomes" id="UP000017944">
    <property type="component" value="Unassembled WGS sequence"/>
</dbReference>
<feature type="transmembrane region" description="Helical" evidence="1">
    <location>
        <begin position="16"/>
        <end position="35"/>
    </location>
</feature>
<sequence length="40" mass="4278">MINNSVDWLPFGSGSYFLLSLISLPPLSGGGFFYFSSSTA</sequence>
<comment type="caution">
    <text evidence="2">The sequence shown here is derived from an EMBL/GenBank/DDBJ whole genome shotgun (WGS) entry which is preliminary data.</text>
</comment>
<keyword evidence="1" id="KW-0812">Transmembrane</keyword>
<dbReference type="EMBL" id="AXUT01000383">
    <property type="protein sequence ID" value="ESU77369.1"/>
    <property type="molecule type" value="Genomic_DNA"/>
</dbReference>
<keyword evidence="1" id="KW-1133">Transmembrane helix</keyword>
<keyword evidence="1" id="KW-0472">Membrane</keyword>
<evidence type="ECO:0000313" key="3">
    <source>
        <dbReference type="Proteomes" id="UP000017944"/>
    </source>
</evidence>
<name>A0A090NCU1_SHIDY</name>